<dbReference type="InterPro" id="IPR036388">
    <property type="entry name" value="WH-like_DNA-bd_sf"/>
</dbReference>
<reference evidence="6 7" key="1">
    <citation type="submission" date="2007-06" db="EMBL/GenBank/DDBJ databases">
        <authorList>
            <person name="Shimkets L."/>
            <person name="Ferriera S."/>
            <person name="Johnson J."/>
            <person name="Kravitz S."/>
            <person name="Beeson K."/>
            <person name="Sutton G."/>
            <person name="Rogers Y.-H."/>
            <person name="Friedman R."/>
            <person name="Frazier M."/>
            <person name="Venter J.C."/>
        </authorList>
    </citation>
    <scope>NUCLEOTIDE SEQUENCE [LARGE SCALE GENOMIC DNA]</scope>
    <source>
        <strain evidence="6 7">SIR-1</strain>
    </source>
</reference>
<dbReference type="Gene3D" id="3.40.190.290">
    <property type="match status" value="1"/>
</dbReference>
<dbReference type="InterPro" id="IPR058163">
    <property type="entry name" value="LysR-type_TF_proteobact-type"/>
</dbReference>
<evidence type="ECO:0000259" key="5">
    <source>
        <dbReference type="PROSITE" id="PS50931"/>
    </source>
</evidence>
<dbReference type="Gene3D" id="1.10.10.10">
    <property type="entry name" value="Winged helix-like DNA-binding domain superfamily/Winged helix DNA-binding domain"/>
    <property type="match status" value="1"/>
</dbReference>
<dbReference type="SUPFAM" id="SSF46785">
    <property type="entry name" value="Winged helix' DNA-binding domain"/>
    <property type="match status" value="1"/>
</dbReference>
<dbReference type="Pfam" id="PF03466">
    <property type="entry name" value="LysR_substrate"/>
    <property type="match status" value="1"/>
</dbReference>
<dbReference type="Pfam" id="PF00126">
    <property type="entry name" value="HTH_1"/>
    <property type="match status" value="1"/>
</dbReference>
<dbReference type="GO" id="GO:0003700">
    <property type="term" value="F:DNA-binding transcription factor activity"/>
    <property type="evidence" value="ECO:0007669"/>
    <property type="project" value="InterPro"/>
</dbReference>
<dbReference type="PROSITE" id="PS50931">
    <property type="entry name" value="HTH_LYSR"/>
    <property type="match status" value="1"/>
</dbReference>
<dbReference type="GO" id="GO:0006351">
    <property type="term" value="P:DNA-templated transcription"/>
    <property type="evidence" value="ECO:0007669"/>
    <property type="project" value="TreeGrafter"/>
</dbReference>
<evidence type="ECO:0000256" key="3">
    <source>
        <dbReference type="ARBA" id="ARBA00023125"/>
    </source>
</evidence>
<dbReference type="FunFam" id="1.10.10.10:FF:000001">
    <property type="entry name" value="LysR family transcriptional regulator"/>
    <property type="match status" value="1"/>
</dbReference>
<name>A6GK99_9BACT</name>
<keyword evidence="4" id="KW-0804">Transcription</keyword>
<dbReference type="RefSeq" id="WP_006977135.1">
    <property type="nucleotide sequence ID" value="NZ_ABCS01000187.1"/>
</dbReference>
<evidence type="ECO:0000256" key="4">
    <source>
        <dbReference type="ARBA" id="ARBA00023163"/>
    </source>
</evidence>
<keyword evidence="3" id="KW-0238">DNA-binding</keyword>
<dbReference type="PANTHER" id="PTHR30537:SF5">
    <property type="entry name" value="HTH-TYPE TRANSCRIPTIONAL ACTIVATOR TTDR-RELATED"/>
    <property type="match status" value="1"/>
</dbReference>
<comment type="caution">
    <text evidence="6">The sequence shown here is derived from an EMBL/GenBank/DDBJ whole genome shotgun (WGS) entry which is preliminary data.</text>
</comment>
<dbReference type="AlphaFoldDB" id="A6GK99"/>
<dbReference type="eggNOG" id="COG0583">
    <property type="taxonomic scope" value="Bacteria"/>
</dbReference>
<dbReference type="InterPro" id="IPR000847">
    <property type="entry name" value="LysR_HTH_N"/>
</dbReference>
<dbReference type="EMBL" id="ABCS01000187">
    <property type="protein sequence ID" value="EDM73705.1"/>
    <property type="molecule type" value="Genomic_DNA"/>
</dbReference>
<protein>
    <submittedName>
        <fullName evidence="6">Probable transcriptional regulator LysR family protein</fullName>
    </submittedName>
</protein>
<keyword evidence="7" id="KW-1185">Reference proteome</keyword>
<evidence type="ECO:0000313" key="6">
    <source>
        <dbReference type="EMBL" id="EDM73705.1"/>
    </source>
</evidence>
<dbReference type="SUPFAM" id="SSF53850">
    <property type="entry name" value="Periplasmic binding protein-like II"/>
    <property type="match status" value="1"/>
</dbReference>
<organism evidence="6 7">
    <name type="scientific">Plesiocystis pacifica SIR-1</name>
    <dbReference type="NCBI Taxonomy" id="391625"/>
    <lineage>
        <taxon>Bacteria</taxon>
        <taxon>Pseudomonadati</taxon>
        <taxon>Myxococcota</taxon>
        <taxon>Polyangia</taxon>
        <taxon>Nannocystales</taxon>
        <taxon>Nannocystaceae</taxon>
        <taxon>Plesiocystis</taxon>
    </lineage>
</organism>
<dbReference type="PANTHER" id="PTHR30537">
    <property type="entry name" value="HTH-TYPE TRANSCRIPTIONAL REGULATOR"/>
    <property type="match status" value="1"/>
</dbReference>
<dbReference type="Proteomes" id="UP000005801">
    <property type="component" value="Unassembled WGS sequence"/>
</dbReference>
<keyword evidence="2" id="KW-0805">Transcription regulation</keyword>
<dbReference type="STRING" id="391625.PPSIR1_16825"/>
<gene>
    <name evidence="6" type="ORF">PPSIR1_16825</name>
</gene>
<dbReference type="InterPro" id="IPR036390">
    <property type="entry name" value="WH_DNA-bd_sf"/>
</dbReference>
<comment type="similarity">
    <text evidence="1">Belongs to the LysR transcriptional regulatory family.</text>
</comment>
<dbReference type="InterPro" id="IPR005119">
    <property type="entry name" value="LysR_subst-bd"/>
</dbReference>
<dbReference type="GO" id="GO:0043565">
    <property type="term" value="F:sequence-specific DNA binding"/>
    <property type="evidence" value="ECO:0007669"/>
    <property type="project" value="TreeGrafter"/>
</dbReference>
<proteinExistence type="inferred from homology"/>
<accession>A6GK99</accession>
<evidence type="ECO:0000256" key="2">
    <source>
        <dbReference type="ARBA" id="ARBA00023015"/>
    </source>
</evidence>
<evidence type="ECO:0000256" key="1">
    <source>
        <dbReference type="ARBA" id="ARBA00009437"/>
    </source>
</evidence>
<evidence type="ECO:0000313" key="7">
    <source>
        <dbReference type="Proteomes" id="UP000005801"/>
    </source>
</evidence>
<sequence length="302" mass="32543">MDLDQLRALVSVVDRGSFVTASQALGVSRATLRAKLEALEEELGMQLLVRSKRGTKATEAGQRFATRARVLLRDADSLAHFAESETGTVRGELRALLPIGLPSAMNARFVAQARERHPELRLRIDLCEDPLSVTHEPYDLIIHFGEGVSSGPYRTFVLTHLPLRALASPAYLDAHGRPERAEDLAEHALASWLYPGSEATTWPLREGGSVAVEPHVSSSDAFMLRLIASAGRGIALLPYSELTRSISPGADLEPVLPDILGGETSVRVLLPEATSAMPRSRAAAELSREVAAGLLGVSFSEL</sequence>
<feature type="domain" description="HTH lysR-type" evidence="5">
    <location>
        <begin position="1"/>
        <end position="58"/>
    </location>
</feature>